<reference evidence="1" key="1">
    <citation type="submission" date="2019-03" db="EMBL/GenBank/DDBJ databases">
        <authorList>
            <person name="Hao L."/>
        </authorList>
    </citation>
    <scope>NUCLEOTIDE SEQUENCE</scope>
</reference>
<dbReference type="NCBIfam" id="TIGR02722">
    <property type="entry name" value="lp"/>
    <property type="match status" value="1"/>
</dbReference>
<organism evidence="1">
    <name type="scientific">anaerobic digester metagenome</name>
    <dbReference type="NCBI Taxonomy" id="1263854"/>
    <lineage>
        <taxon>unclassified sequences</taxon>
        <taxon>metagenomes</taxon>
        <taxon>ecological metagenomes</taxon>
    </lineage>
</organism>
<gene>
    <name evidence="1" type="primary">lpoB</name>
    <name evidence="1" type="ORF">SCFA_270004</name>
</gene>
<dbReference type="PROSITE" id="PS51257">
    <property type="entry name" value="PROKAR_LIPOPROTEIN"/>
    <property type="match status" value="1"/>
</dbReference>
<evidence type="ECO:0000313" key="1">
    <source>
        <dbReference type="EMBL" id="VFU14203.1"/>
    </source>
</evidence>
<protein>
    <submittedName>
        <fullName evidence="1">Penicillin-binding protein activator LpoB</fullName>
    </submittedName>
</protein>
<dbReference type="Pfam" id="PF13036">
    <property type="entry name" value="LpoB"/>
    <property type="match status" value="1"/>
</dbReference>
<dbReference type="GO" id="GO:0031241">
    <property type="term" value="C:periplasmic side of cell outer membrane"/>
    <property type="evidence" value="ECO:0007669"/>
    <property type="project" value="TreeGrafter"/>
</dbReference>
<accession>A0A485LZD6</accession>
<dbReference type="Gene3D" id="3.40.50.10610">
    <property type="entry name" value="ABC-type transport auxiliary lipoprotein component"/>
    <property type="match status" value="1"/>
</dbReference>
<dbReference type="PANTHER" id="PTHR40593">
    <property type="entry name" value="PENICILLIN-BINDING PROTEIN ACTIVATOR LPOB"/>
    <property type="match status" value="1"/>
</dbReference>
<dbReference type="GO" id="GO:0030234">
    <property type="term" value="F:enzyme regulator activity"/>
    <property type="evidence" value="ECO:0007669"/>
    <property type="project" value="TreeGrafter"/>
</dbReference>
<dbReference type="AlphaFoldDB" id="A0A485LZD6"/>
<dbReference type="EMBL" id="CAADRM010000089">
    <property type="protein sequence ID" value="VFU14203.1"/>
    <property type="molecule type" value="Genomic_DNA"/>
</dbReference>
<proteinExistence type="predicted"/>
<dbReference type="GO" id="GO:0009252">
    <property type="term" value="P:peptidoglycan biosynthetic process"/>
    <property type="evidence" value="ECO:0007669"/>
    <property type="project" value="TreeGrafter"/>
</dbReference>
<dbReference type="InterPro" id="IPR014094">
    <property type="entry name" value="LpoB"/>
</dbReference>
<name>A0A485LZD6_9ZZZZ</name>
<dbReference type="PANTHER" id="PTHR40593:SF1">
    <property type="entry name" value="PENICILLIN-BINDING PROTEIN ACTIVATOR LPOB"/>
    <property type="match status" value="1"/>
</dbReference>
<sequence>MKRIMILVSLIAVVFLVAGCASSPTVSYGDPEQVETVTTEFGSTDLQMIAEKMVNSLLATPILSSGQRPVLYVHQVKNKTDEHLDTKSVTDKIRVTLLKSGRVRFTAVNEVNDEMIKQLEYQTSSGYVDPKTSSTIGRQVGADYFMFGEITSIRKSAGRIKDVYFKFTLNLVNIETGLIEWADEKEIRKQAKKPLIGG</sequence>